<proteinExistence type="predicted"/>
<accession>A0A2T7ESK0</accession>
<dbReference type="Gramene" id="PUZ70806">
    <property type="protein sequence ID" value="PUZ70806"/>
    <property type="gene ID" value="GQ55_2G264700"/>
</dbReference>
<evidence type="ECO:0000313" key="2">
    <source>
        <dbReference type="EMBL" id="PUZ70806.1"/>
    </source>
</evidence>
<evidence type="ECO:0000313" key="3">
    <source>
        <dbReference type="Proteomes" id="UP000244336"/>
    </source>
</evidence>
<feature type="compositionally biased region" description="Polar residues" evidence="1">
    <location>
        <begin position="113"/>
        <end position="122"/>
    </location>
</feature>
<dbReference type="AlphaFoldDB" id="A0A2T7ESK0"/>
<evidence type="ECO:0000256" key="1">
    <source>
        <dbReference type="SAM" id="MobiDB-lite"/>
    </source>
</evidence>
<dbReference type="Proteomes" id="UP000244336">
    <property type="component" value="Chromosome 2"/>
</dbReference>
<keyword evidence="3" id="KW-1185">Reference proteome</keyword>
<reference evidence="2 3" key="1">
    <citation type="submission" date="2018-04" db="EMBL/GenBank/DDBJ databases">
        <title>WGS assembly of Panicum hallii var. hallii HAL2.</title>
        <authorList>
            <person name="Lovell J."/>
            <person name="Jenkins J."/>
            <person name="Lowry D."/>
            <person name="Mamidi S."/>
            <person name="Sreedasyam A."/>
            <person name="Weng X."/>
            <person name="Barry K."/>
            <person name="Bonette J."/>
            <person name="Campitelli B."/>
            <person name="Daum C."/>
            <person name="Gordon S."/>
            <person name="Gould B."/>
            <person name="Lipzen A."/>
            <person name="MacQueen A."/>
            <person name="Palacio-Mejia J."/>
            <person name="Plott C."/>
            <person name="Shakirov E."/>
            <person name="Shu S."/>
            <person name="Yoshinaga Y."/>
            <person name="Zane M."/>
            <person name="Rokhsar D."/>
            <person name="Grimwood J."/>
            <person name="Schmutz J."/>
            <person name="Juenger T."/>
        </authorList>
    </citation>
    <scope>NUCLEOTIDE SEQUENCE [LARGE SCALE GENOMIC DNA]</scope>
    <source>
        <strain evidence="3">cv. HAL2</strain>
    </source>
</reference>
<name>A0A2T7ESK0_9POAL</name>
<dbReference type="EMBL" id="CM009750">
    <property type="protein sequence ID" value="PUZ70806.1"/>
    <property type="molecule type" value="Genomic_DNA"/>
</dbReference>
<gene>
    <name evidence="2" type="ORF">GQ55_2G264700</name>
</gene>
<feature type="region of interest" description="Disordered" evidence="1">
    <location>
        <begin position="83"/>
        <end position="130"/>
    </location>
</feature>
<sequence length="130" mass="13569">MAWPTNPIHIQSIGSDRVPSLFFRETVATIKSSYLVTRLRLRGEMEEGRTKAAVVPTLLMMILLLLASSARCVGAAAARLQAGAGGGGHGHHRGLVAESVPAVAPEGKGAGHSNCTHNSNQPKIGPCPPE</sequence>
<protein>
    <submittedName>
        <fullName evidence="2">Uncharacterized protein</fullName>
    </submittedName>
</protein>
<dbReference type="OrthoDB" id="695866at2759"/>
<organism evidence="2 3">
    <name type="scientific">Panicum hallii var. hallii</name>
    <dbReference type="NCBI Taxonomy" id="1504633"/>
    <lineage>
        <taxon>Eukaryota</taxon>
        <taxon>Viridiplantae</taxon>
        <taxon>Streptophyta</taxon>
        <taxon>Embryophyta</taxon>
        <taxon>Tracheophyta</taxon>
        <taxon>Spermatophyta</taxon>
        <taxon>Magnoliopsida</taxon>
        <taxon>Liliopsida</taxon>
        <taxon>Poales</taxon>
        <taxon>Poaceae</taxon>
        <taxon>PACMAD clade</taxon>
        <taxon>Panicoideae</taxon>
        <taxon>Panicodae</taxon>
        <taxon>Paniceae</taxon>
        <taxon>Panicinae</taxon>
        <taxon>Panicum</taxon>
        <taxon>Panicum sect. Panicum</taxon>
    </lineage>
</organism>